<comment type="caution">
    <text evidence="3">The sequence shown here is derived from an EMBL/GenBank/DDBJ whole genome shotgun (WGS) entry which is preliminary data.</text>
</comment>
<dbReference type="AlphaFoldDB" id="A0AAV7VMG3"/>
<reference evidence="3" key="1">
    <citation type="journal article" date="2022" name="bioRxiv">
        <title>Sequencing and chromosome-scale assembly of the giantPleurodeles waltlgenome.</title>
        <authorList>
            <person name="Brown T."/>
            <person name="Elewa A."/>
            <person name="Iarovenko S."/>
            <person name="Subramanian E."/>
            <person name="Araus A.J."/>
            <person name="Petzold A."/>
            <person name="Susuki M."/>
            <person name="Suzuki K.-i.T."/>
            <person name="Hayashi T."/>
            <person name="Toyoda A."/>
            <person name="Oliveira C."/>
            <person name="Osipova E."/>
            <person name="Leigh N.D."/>
            <person name="Simon A."/>
            <person name="Yun M.H."/>
        </authorList>
    </citation>
    <scope>NUCLEOTIDE SEQUENCE</scope>
    <source>
        <strain evidence="3">20211129_DDA</strain>
        <tissue evidence="3">Liver</tissue>
    </source>
</reference>
<dbReference type="EMBL" id="JANPWB010000003">
    <property type="protein sequence ID" value="KAJ1201249.1"/>
    <property type="molecule type" value="Genomic_DNA"/>
</dbReference>
<evidence type="ECO:0000256" key="1">
    <source>
        <dbReference type="SAM" id="MobiDB-lite"/>
    </source>
</evidence>
<keyword evidence="2" id="KW-1133">Transmembrane helix</keyword>
<organism evidence="3 4">
    <name type="scientific">Pleurodeles waltl</name>
    <name type="common">Iberian ribbed newt</name>
    <dbReference type="NCBI Taxonomy" id="8319"/>
    <lineage>
        <taxon>Eukaryota</taxon>
        <taxon>Metazoa</taxon>
        <taxon>Chordata</taxon>
        <taxon>Craniata</taxon>
        <taxon>Vertebrata</taxon>
        <taxon>Euteleostomi</taxon>
        <taxon>Amphibia</taxon>
        <taxon>Batrachia</taxon>
        <taxon>Caudata</taxon>
        <taxon>Salamandroidea</taxon>
        <taxon>Salamandridae</taxon>
        <taxon>Pleurodelinae</taxon>
        <taxon>Pleurodeles</taxon>
    </lineage>
</organism>
<keyword evidence="2" id="KW-0812">Transmembrane</keyword>
<proteinExistence type="predicted"/>
<evidence type="ECO:0000256" key="2">
    <source>
        <dbReference type="SAM" id="Phobius"/>
    </source>
</evidence>
<dbReference type="Proteomes" id="UP001066276">
    <property type="component" value="Chromosome 2_1"/>
</dbReference>
<feature type="transmembrane region" description="Helical" evidence="2">
    <location>
        <begin position="79"/>
        <end position="100"/>
    </location>
</feature>
<evidence type="ECO:0000313" key="4">
    <source>
        <dbReference type="Proteomes" id="UP001066276"/>
    </source>
</evidence>
<sequence length="131" mass="14126">MPHQSTGSSAGSRVAKGRPSDTTYNYIRPRYSSPGPSRFCWGPSKMPGLTSWPRRPSAEDIGALSQHAPELAAQPTRPLALINIYSLVPVAGCLAARLLLLMTIGEMSTPGALPTDTRKEMTSGTWKSRFP</sequence>
<keyword evidence="2" id="KW-0472">Membrane</keyword>
<evidence type="ECO:0000313" key="3">
    <source>
        <dbReference type="EMBL" id="KAJ1201249.1"/>
    </source>
</evidence>
<protein>
    <submittedName>
        <fullName evidence="3">Uncharacterized protein</fullName>
    </submittedName>
</protein>
<accession>A0AAV7VMG3</accession>
<feature type="compositionally biased region" description="Polar residues" evidence="1">
    <location>
        <begin position="1"/>
        <end position="11"/>
    </location>
</feature>
<keyword evidence="4" id="KW-1185">Reference proteome</keyword>
<feature type="region of interest" description="Disordered" evidence="1">
    <location>
        <begin position="1"/>
        <end position="29"/>
    </location>
</feature>
<name>A0AAV7VMG3_PLEWA</name>
<gene>
    <name evidence="3" type="ORF">NDU88_005062</name>
</gene>